<reference evidence="4 5" key="1">
    <citation type="submission" date="2023-12" db="EMBL/GenBank/DDBJ databases">
        <title>Novel species of the genus Arcicella isolated from rivers.</title>
        <authorList>
            <person name="Lu H."/>
        </authorList>
    </citation>
    <scope>NUCLEOTIDE SEQUENCE [LARGE SCALE GENOMIC DNA]</scope>
    <source>
        <strain evidence="4 5">KCTC 23307</strain>
    </source>
</reference>
<organism evidence="4 5">
    <name type="scientific">Arcicella rigui</name>
    <dbReference type="NCBI Taxonomy" id="797020"/>
    <lineage>
        <taxon>Bacteria</taxon>
        <taxon>Pseudomonadati</taxon>
        <taxon>Bacteroidota</taxon>
        <taxon>Cytophagia</taxon>
        <taxon>Cytophagales</taxon>
        <taxon>Flectobacillaceae</taxon>
        <taxon>Arcicella</taxon>
    </lineage>
</organism>
<dbReference type="SUPFAM" id="SSF52266">
    <property type="entry name" value="SGNH hydrolase"/>
    <property type="match status" value="1"/>
</dbReference>
<dbReference type="EMBL" id="JAYFUM010000007">
    <property type="protein sequence ID" value="MEA5138766.1"/>
    <property type="molecule type" value="Genomic_DNA"/>
</dbReference>
<dbReference type="InterPro" id="IPR005181">
    <property type="entry name" value="SASA"/>
</dbReference>
<dbReference type="InterPro" id="IPR026444">
    <property type="entry name" value="Secre_tail"/>
</dbReference>
<dbReference type="InterPro" id="IPR036514">
    <property type="entry name" value="SGNH_hydro_sf"/>
</dbReference>
<dbReference type="Gene3D" id="3.40.50.1110">
    <property type="entry name" value="SGNH hydrolase"/>
    <property type="match status" value="1"/>
</dbReference>
<proteinExistence type="predicted"/>
<dbReference type="Pfam" id="PF18962">
    <property type="entry name" value="Por_Secre_tail"/>
    <property type="match status" value="1"/>
</dbReference>
<keyword evidence="5" id="KW-1185">Reference proteome</keyword>
<evidence type="ECO:0000256" key="1">
    <source>
        <dbReference type="ARBA" id="ARBA00022801"/>
    </source>
</evidence>
<comment type="caution">
    <text evidence="4">The sequence shown here is derived from an EMBL/GenBank/DDBJ whole genome shotgun (WGS) entry which is preliminary data.</text>
</comment>
<keyword evidence="1" id="KW-0378">Hydrolase</keyword>
<feature type="domain" description="Secretion system C-terminal sorting" evidence="3">
    <location>
        <begin position="841"/>
        <end position="913"/>
    </location>
</feature>
<evidence type="ECO:0000259" key="3">
    <source>
        <dbReference type="Pfam" id="PF18962"/>
    </source>
</evidence>
<evidence type="ECO:0000313" key="4">
    <source>
        <dbReference type="EMBL" id="MEA5138766.1"/>
    </source>
</evidence>
<evidence type="ECO:0000259" key="2">
    <source>
        <dbReference type="Pfam" id="PF03629"/>
    </source>
</evidence>
<dbReference type="RefSeq" id="WP_323295934.1">
    <property type="nucleotide sequence ID" value="NZ_JAYFUM010000007.1"/>
</dbReference>
<dbReference type="Proteomes" id="UP001302949">
    <property type="component" value="Unassembled WGS sequence"/>
</dbReference>
<name>A0ABU5Q7D6_9BACT</name>
<dbReference type="NCBIfam" id="TIGR04183">
    <property type="entry name" value="Por_Secre_tail"/>
    <property type="match status" value="1"/>
</dbReference>
<protein>
    <submittedName>
        <fullName evidence="4">T9SS type A sorting domain-containing protein</fullName>
    </submittedName>
</protein>
<dbReference type="Pfam" id="PF03629">
    <property type="entry name" value="SASA"/>
    <property type="match status" value="1"/>
</dbReference>
<gene>
    <name evidence="4" type="ORF">VB248_06470</name>
</gene>
<sequence length="917" mass="100019">MFKKWLLIFFFISLPTFMFGQITITSPVLRQVVQRNLNNEASLAIVGSYSQPIDTIQVRFIPVKTGQGTAIDWTLLRANPLGGLFKGNITVKGGWYAMEVRGLLRGKVVGNVSRIEKVGVGEVFVIAGQSNAGGSGLRSANETPASDDRVNCANFLKDYSVNGYKQEFDPQNTSYTTYTTSNFSIIQFSQLSKNVTIGPLGIGPYYWGKVGDALASKLNVPIMFFNAGWAGSSVRAWRESAEKPTVPVLGDFQDPGVPLRYFPVGYPYENLNAVLRYYGINLGVRAVLWMEGETQNLVNLEAIAQGKKPPVTIENYLDNLQRLITKSRQDLGTNKLAWVVARTSYSSQRGCDSILAPPKPSPIIVNAQNQAITTDALRPIYPGPFTDNIQVDFIGERDRCVHFVGKGLDQVADAWIKALTEDNKDFFGTVEPISPDTIPNVSLECLSSQLVRLSLPEGYQQYRWVNEVTSQEYTTRVVDVPSGTYIAKVTRSNGNIIQVPSFSVKANVPPKAPVIKALSDVSFCIGTTVNIQSTTEVENPIYQWTAPTTNSISATGTIVAANEGTYKVRVVDKNACLSPVSNEIVLTAKSRPVAPTISFTSSTEFCDEQSVTLVSSNVGASSYLWSTGETTQSIVVKGSGTFSVQTRGANNCLSPVSKDKISTFVNPLPKAPTISALGNVVFCDGGSVNLRLTPPDTKQYSLVWESNGTVSTQSAATIKITGTELVKGFVRDDNGCLSKASNAIQITKKDNPTPVSILQKGTYTLAAKSAKIPTEYVWSFEGKTLTDLAPLDSVIRATDAGKYTLVGRNIYTVKELASPLVCVTDVVSYDLKSYDDRGLSIYPNPSSNGKFWLESRYELENTVITIFSVDGKQLYQMKVDALNSPKLLDLSAYPEGTYILRAANSNFKISKLISINR</sequence>
<feature type="domain" description="Sialate O-acetylesterase" evidence="2">
    <location>
        <begin position="122"/>
        <end position="343"/>
    </location>
</feature>
<accession>A0ABU5Q7D6</accession>
<evidence type="ECO:0000313" key="5">
    <source>
        <dbReference type="Proteomes" id="UP001302949"/>
    </source>
</evidence>